<dbReference type="PANTHER" id="PTHR30157:SF0">
    <property type="entry name" value="NADPH-DEPENDENT FERRIC-CHELATE REDUCTASE"/>
    <property type="match status" value="1"/>
</dbReference>
<evidence type="ECO:0000313" key="3">
    <source>
        <dbReference type="Proteomes" id="UP000663792"/>
    </source>
</evidence>
<dbReference type="RefSeq" id="WP_205260584.1">
    <property type="nucleotide sequence ID" value="NZ_JAERWK010000012.1"/>
</dbReference>
<name>A0A938YGZ6_9ACTN</name>
<proteinExistence type="predicted"/>
<feature type="domain" description="FAD-binding FR-type" evidence="1">
    <location>
        <begin position="19"/>
        <end position="158"/>
    </location>
</feature>
<dbReference type="GO" id="GO:0016491">
    <property type="term" value="F:oxidoreductase activity"/>
    <property type="evidence" value="ECO:0007669"/>
    <property type="project" value="InterPro"/>
</dbReference>
<dbReference type="EMBL" id="JAERWK010000012">
    <property type="protein sequence ID" value="MBM9467630.1"/>
    <property type="molecule type" value="Genomic_DNA"/>
</dbReference>
<dbReference type="InterPro" id="IPR013113">
    <property type="entry name" value="SIP_FAD-bd"/>
</dbReference>
<evidence type="ECO:0000259" key="1">
    <source>
        <dbReference type="PROSITE" id="PS51384"/>
    </source>
</evidence>
<dbReference type="InterPro" id="IPR017938">
    <property type="entry name" value="Riboflavin_synthase-like_b-brl"/>
</dbReference>
<dbReference type="InterPro" id="IPR039374">
    <property type="entry name" value="SIP_fam"/>
</dbReference>
<evidence type="ECO:0000313" key="2">
    <source>
        <dbReference type="EMBL" id="MBM9467630.1"/>
    </source>
</evidence>
<dbReference type="InterPro" id="IPR017927">
    <property type="entry name" value="FAD-bd_FR_type"/>
</dbReference>
<dbReference type="Proteomes" id="UP000663792">
    <property type="component" value="Unassembled WGS sequence"/>
</dbReference>
<dbReference type="PANTHER" id="PTHR30157">
    <property type="entry name" value="FERRIC REDUCTASE, NADPH-DEPENDENT"/>
    <property type="match status" value="1"/>
</dbReference>
<comment type="caution">
    <text evidence="2">The sequence shown here is derived from an EMBL/GenBank/DDBJ whole genome shotgun (WGS) entry which is preliminary data.</text>
</comment>
<dbReference type="Gene3D" id="2.40.30.10">
    <property type="entry name" value="Translation factors"/>
    <property type="match status" value="1"/>
</dbReference>
<gene>
    <name evidence="2" type="ORF">JL106_10105</name>
</gene>
<sequence length="292" mass="31667">MSTPTETRDRARPERPADATVTRLRVTGTARLSRSFVRITLLGEDPAWVAAFTPAGLDQWFRLFFHPTAARPLVLPEGTAEGWYSRLGAMPDDVRPIVRNYTIRAARRAATGWELDVDFVVHPSPDGAAEGPAVSWALAARPGDEVGFLDQGVLFAPPAAPRPSSITIVSDETGLPGVESITRTLPAGTPVTLVLEVPHDDDRRELPSEDELDVRWVVRGGAADAPGQAALAALADVRWDPAGYVYAAGETSFVRDVQAVAEAGGVPKREIDACAFWRREGRRRTTARRTAR</sequence>
<dbReference type="SUPFAM" id="SSF63380">
    <property type="entry name" value="Riboflavin synthase domain-like"/>
    <property type="match status" value="1"/>
</dbReference>
<dbReference type="CDD" id="cd06193">
    <property type="entry name" value="siderophore_interacting"/>
    <property type="match status" value="1"/>
</dbReference>
<organism evidence="2 3">
    <name type="scientific">Nakamurella leprariae</name>
    <dbReference type="NCBI Taxonomy" id="2803911"/>
    <lineage>
        <taxon>Bacteria</taxon>
        <taxon>Bacillati</taxon>
        <taxon>Actinomycetota</taxon>
        <taxon>Actinomycetes</taxon>
        <taxon>Nakamurellales</taxon>
        <taxon>Nakamurellaceae</taxon>
        <taxon>Nakamurella</taxon>
    </lineage>
</organism>
<reference evidence="2" key="1">
    <citation type="submission" date="2021-01" db="EMBL/GenBank/DDBJ databases">
        <title>YIM 132084 draft genome.</title>
        <authorList>
            <person name="An D."/>
        </authorList>
    </citation>
    <scope>NUCLEOTIDE SEQUENCE</scope>
    <source>
        <strain evidence="2">YIM 132084</strain>
    </source>
</reference>
<dbReference type="Pfam" id="PF04954">
    <property type="entry name" value="SIP"/>
    <property type="match status" value="1"/>
</dbReference>
<dbReference type="Pfam" id="PF08021">
    <property type="entry name" value="FAD_binding_9"/>
    <property type="match status" value="1"/>
</dbReference>
<dbReference type="AlphaFoldDB" id="A0A938YGZ6"/>
<accession>A0A938YGZ6</accession>
<dbReference type="PROSITE" id="PS51384">
    <property type="entry name" value="FAD_FR"/>
    <property type="match status" value="1"/>
</dbReference>
<dbReference type="Gene3D" id="3.40.50.80">
    <property type="entry name" value="Nucleotide-binding domain of ferredoxin-NADP reductase (FNR) module"/>
    <property type="match status" value="1"/>
</dbReference>
<dbReference type="InterPro" id="IPR039261">
    <property type="entry name" value="FNR_nucleotide-bd"/>
</dbReference>
<keyword evidence="3" id="KW-1185">Reference proteome</keyword>
<dbReference type="InterPro" id="IPR007037">
    <property type="entry name" value="SIP_rossman_dom"/>
</dbReference>
<protein>
    <submittedName>
        <fullName evidence="2">Siderophore-interacting protein</fullName>
    </submittedName>
</protein>